<name>A0A8J6LHM9_TENMO</name>
<feature type="region of interest" description="Disordered" evidence="1">
    <location>
        <begin position="464"/>
        <end position="484"/>
    </location>
</feature>
<dbReference type="AlphaFoldDB" id="A0A8J6LHM9"/>
<protein>
    <submittedName>
        <fullName evidence="2">Uncharacterized protein</fullName>
    </submittedName>
</protein>
<proteinExistence type="predicted"/>
<evidence type="ECO:0000313" key="2">
    <source>
        <dbReference type="EMBL" id="KAH0819247.1"/>
    </source>
</evidence>
<feature type="region of interest" description="Disordered" evidence="1">
    <location>
        <begin position="200"/>
        <end position="323"/>
    </location>
</feature>
<feature type="compositionally biased region" description="Polar residues" evidence="1">
    <location>
        <begin position="245"/>
        <end position="265"/>
    </location>
</feature>
<keyword evidence="3" id="KW-1185">Reference proteome</keyword>
<feature type="region of interest" description="Disordered" evidence="1">
    <location>
        <begin position="349"/>
        <end position="435"/>
    </location>
</feature>
<reference evidence="2" key="2">
    <citation type="submission" date="2021-08" db="EMBL/GenBank/DDBJ databases">
        <authorList>
            <person name="Eriksson T."/>
        </authorList>
    </citation>
    <scope>NUCLEOTIDE SEQUENCE</scope>
    <source>
        <strain evidence="2">Stoneville</strain>
        <tissue evidence="2">Whole head</tissue>
    </source>
</reference>
<dbReference type="EMBL" id="JABDTM020015114">
    <property type="protein sequence ID" value="KAH0819247.1"/>
    <property type="molecule type" value="Genomic_DNA"/>
</dbReference>
<dbReference type="Proteomes" id="UP000719412">
    <property type="component" value="Unassembled WGS sequence"/>
</dbReference>
<organism evidence="2 3">
    <name type="scientific">Tenebrio molitor</name>
    <name type="common">Yellow mealworm beetle</name>
    <dbReference type="NCBI Taxonomy" id="7067"/>
    <lineage>
        <taxon>Eukaryota</taxon>
        <taxon>Metazoa</taxon>
        <taxon>Ecdysozoa</taxon>
        <taxon>Arthropoda</taxon>
        <taxon>Hexapoda</taxon>
        <taxon>Insecta</taxon>
        <taxon>Pterygota</taxon>
        <taxon>Neoptera</taxon>
        <taxon>Endopterygota</taxon>
        <taxon>Coleoptera</taxon>
        <taxon>Polyphaga</taxon>
        <taxon>Cucujiformia</taxon>
        <taxon>Tenebrionidae</taxon>
        <taxon>Tenebrio</taxon>
    </lineage>
</organism>
<gene>
    <name evidence="2" type="ORF">GEV33_003544</name>
</gene>
<comment type="caution">
    <text evidence="2">The sequence shown here is derived from an EMBL/GenBank/DDBJ whole genome shotgun (WGS) entry which is preliminary data.</text>
</comment>
<feature type="compositionally biased region" description="Basic and acidic residues" evidence="1">
    <location>
        <begin position="387"/>
        <end position="401"/>
    </location>
</feature>
<reference evidence="2" key="1">
    <citation type="journal article" date="2020" name="J Insects Food Feed">
        <title>The yellow mealworm (Tenebrio molitor) genome: a resource for the emerging insects as food and feed industry.</title>
        <authorList>
            <person name="Eriksson T."/>
            <person name="Andere A."/>
            <person name="Kelstrup H."/>
            <person name="Emery V."/>
            <person name="Picard C."/>
        </authorList>
    </citation>
    <scope>NUCLEOTIDE SEQUENCE</scope>
    <source>
        <strain evidence="2">Stoneville</strain>
        <tissue evidence="2">Whole head</tissue>
    </source>
</reference>
<feature type="compositionally biased region" description="Polar residues" evidence="1">
    <location>
        <begin position="293"/>
        <end position="303"/>
    </location>
</feature>
<accession>A0A8J6LHM9</accession>
<feature type="compositionally biased region" description="Low complexity" evidence="1">
    <location>
        <begin position="224"/>
        <end position="240"/>
    </location>
</feature>
<sequence length="484" mass="51371">MFFVRPVGAPDVLRASRRIVLDLVGPVAGCRLSDIATGLSRSREPDLACDRIPRDRAPRSSTRCFYREAVAVPGRHVKIDTNRDSRTNWAPTCLCHVEVDVRGRFGSNRWLLRADVESGDAVGARGLSRPGDVLVGMTDAWGTVASSRILPRRAGWGLREPGVSAVVRRLTNSEMGTSRAGGNIWRPTWGSLPARCPESPFLRPMSTSRMTPGAVPAAAHSRCSQLPGSSSRSELSQSPRGRGGPTTTSASPPHQHQQESRQLPSLSPVAGPPSRRLAPSTPSLHVEGGSDVSGASESPSPHSVTGFHVRPKEPTVGTKAPTDINFDVTETGRCPVCVRVAVRVDFHVPSGHSDSLSTKAPSRRSGGPITRNPVAALPASSPNAIEEVVHQARSGSRDLERPVAMSDNLQPATGPTRSRTARRDARRTSGAPTGRTKNIASVLCVRECCSVVMSVRLKPASPIREVGPPEGGRVSPGTGLVSTA</sequence>
<evidence type="ECO:0000313" key="3">
    <source>
        <dbReference type="Proteomes" id="UP000719412"/>
    </source>
</evidence>
<evidence type="ECO:0000256" key="1">
    <source>
        <dbReference type="SAM" id="MobiDB-lite"/>
    </source>
</evidence>